<proteinExistence type="predicted"/>
<dbReference type="EMBL" id="FNCK01000001">
    <property type="protein sequence ID" value="SDF87292.1"/>
    <property type="molecule type" value="Genomic_DNA"/>
</dbReference>
<evidence type="ECO:0008006" key="3">
    <source>
        <dbReference type="Google" id="ProtNLM"/>
    </source>
</evidence>
<accession>A0A1G7PLK8</accession>
<keyword evidence="2" id="KW-1185">Reference proteome</keyword>
<sequence>MLVNSTHKNEKVVLGLLSLTCEGEEQMTEAGEILTKYRDQEGFDLYLYKDPETSNFVGLIGIEQRKVETDPAENLSTIIVHRISIIPSFEGESVDYLLFKELKEMFPQIQIAGSIQSHTQDKIAQFAERYREEKEASNEGEAD</sequence>
<reference evidence="1 2" key="1">
    <citation type="submission" date="2016-10" db="EMBL/GenBank/DDBJ databases">
        <authorList>
            <person name="de Groot N.N."/>
        </authorList>
    </citation>
    <scope>NUCLEOTIDE SEQUENCE [LARGE SCALE GENOMIC DNA]</scope>
    <source>
        <strain evidence="1 2">ATCC BAA-466</strain>
    </source>
</reference>
<evidence type="ECO:0000313" key="1">
    <source>
        <dbReference type="EMBL" id="SDF87292.1"/>
    </source>
</evidence>
<dbReference type="RefSeq" id="WP_090289002.1">
    <property type="nucleotide sequence ID" value="NZ_FNCK01000001.1"/>
</dbReference>
<evidence type="ECO:0000313" key="2">
    <source>
        <dbReference type="Proteomes" id="UP000199708"/>
    </source>
</evidence>
<dbReference type="STRING" id="120956.SAMN05421791_101304"/>
<organism evidence="1 2">
    <name type="scientific">Facklamia miroungae</name>
    <dbReference type="NCBI Taxonomy" id="120956"/>
    <lineage>
        <taxon>Bacteria</taxon>
        <taxon>Bacillati</taxon>
        <taxon>Bacillota</taxon>
        <taxon>Bacilli</taxon>
        <taxon>Lactobacillales</taxon>
        <taxon>Aerococcaceae</taxon>
        <taxon>Facklamia</taxon>
    </lineage>
</organism>
<dbReference type="Proteomes" id="UP000199708">
    <property type="component" value="Unassembled WGS sequence"/>
</dbReference>
<dbReference type="AlphaFoldDB" id="A0A1G7PLK8"/>
<name>A0A1G7PLK8_9LACT</name>
<dbReference type="OrthoDB" id="2189687at2"/>
<gene>
    <name evidence="1" type="ORF">SAMN05421791_101304</name>
</gene>
<protein>
    <recommendedName>
        <fullName evidence="3">Riboflavin biosynthesis RibT protein</fullName>
    </recommendedName>
</protein>